<feature type="disulfide bond" evidence="15">
    <location>
        <begin position="459"/>
        <end position="494"/>
    </location>
</feature>
<evidence type="ECO:0000256" key="11">
    <source>
        <dbReference type="ARBA" id="ARBA00023277"/>
    </source>
</evidence>
<dbReference type="PIRSF" id="PIRSF001024">
    <property type="entry name" value="Alph-amyl_fung"/>
    <property type="match status" value="1"/>
</dbReference>
<dbReference type="SUPFAM" id="SSF51445">
    <property type="entry name" value="(Trans)glycosidases"/>
    <property type="match status" value="1"/>
</dbReference>
<evidence type="ECO:0000256" key="9">
    <source>
        <dbReference type="ARBA" id="ARBA00023157"/>
    </source>
</evidence>
<evidence type="ECO:0000256" key="8">
    <source>
        <dbReference type="ARBA" id="ARBA00022837"/>
    </source>
</evidence>
<keyword evidence="9 15" id="KW-1015">Disulfide bond</keyword>
<dbReference type="Gene3D" id="2.60.40.1180">
    <property type="entry name" value="Golgi alpha-mannosidase II"/>
    <property type="match status" value="1"/>
</dbReference>
<feature type="active site" description="Nucleophile" evidence="13">
    <location>
        <position position="223"/>
    </location>
</feature>
<dbReference type="FunFam" id="3.20.20.80:FF:000120">
    <property type="entry name" value="Alpha-amylase A"/>
    <property type="match status" value="1"/>
</dbReference>
<feature type="site" description="Transition state stabilizer" evidence="14">
    <location>
        <position position="315"/>
    </location>
</feature>
<feature type="binding site" evidence="16">
    <location>
        <position position="101"/>
    </location>
    <ligand>
        <name>substrate</name>
    </ligand>
</feature>
<name>A0A9Q9EP73_9PEZI</name>
<dbReference type="EC" id="3.2.1.1" evidence="4"/>
<feature type="disulfide bond" evidence="15">
    <location>
        <begin position="50"/>
        <end position="56"/>
    </location>
</feature>
<dbReference type="GO" id="GO:0004556">
    <property type="term" value="F:alpha-amylase activity"/>
    <property type="evidence" value="ECO:0007669"/>
    <property type="project" value="UniProtKB-EC"/>
</dbReference>
<dbReference type="Gene3D" id="3.20.20.80">
    <property type="entry name" value="Glycosidases"/>
    <property type="match status" value="1"/>
</dbReference>
<dbReference type="PANTHER" id="PTHR10357">
    <property type="entry name" value="ALPHA-AMYLASE FAMILY MEMBER"/>
    <property type="match status" value="1"/>
</dbReference>
<evidence type="ECO:0000256" key="15">
    <source>
        <dbReference type="PIRSR" id="PIRSR001024-4"/>
    </source>
</evidence>
<evidence type="ECO:0000256" key="7">
    <source>
        <dbReference type="ARBA" id="ARBA00022801"/>
    </source>
</evidence>
<organism evidence="19 20">
    <name type="scientific">Septoria linicola</name>
    <dbReference type="NCBI Taxonomy" id="215465"/>
    <lineage>
        <taxon>Eukaryota</taxon>
        <taxon>Fungi</taxon>
        <taxon>Dikarya</taxon>
        <taxon>Ascomycota</taxon>
        <taxon>Pezizomycotina</taxon>
        <taxon>Dothideomycetes</taxon>
        <taxon>Dothideomycetidae</taxon>
        <taxon>Mycosphaerellales</taxon>
        <taxon>Mycosphaerellaceae</taxon>
        <taxon>Septoria</taxon>
    </lineage>
</organism>
<dbReference type="EMBL" id="CP099427">
    <property type="protein sequence ID" value="USW57810.1"/>
    <property type="molecule type" value="Genomic_DNA"/>
</dbReference>
<feature type="signal peptide" evidence="17">
    <location>
        <begin position="1"/>
        <end position="20"/>
    </location>
</feature>
<feature type="domain" description="Glycosyl hydrolase family 13 catalytic" evidence="18">
    <location>
        <begin position="33"/>
        <end position="387"/>
    </location>
</feature>
<evidence type="ECO:0000256" key="17">
    <source>
        <dbReference type="SAM" id="SignalP"/>
    </source>
</evidence>
<evidence type="ECO:0000256" key="16">
    <source>
        <dbReference type="PIRSR" id="PIRSR001024-5"/>
    </source>
</evidence>
<evidence type="ECO:0000313" key="19">
    <source>
        <dbReference type="EMBL" id="USW57810.1"/>
    </source>
</evidence>
<dbReference type="Pfam" id="PF09260">
    <property type="entry name" value="A_amylase_dom_C"/>
    <property type="match status" value="1"/>
</dbReference>
<feature type="binding site" evidence="16">
    <location>
        <position position="221"/>
    </location>
    <ligand>
        <name>substrate</name>
    </ligand>
</feature>
<feature type="active site" description="Proton donor" evidence="13">
    <location>
        <position position="248"/>
    </location>
</feature>
<evidence type="ECO:0000256" key="4">
    <source>
        <dbReference type="ARBA" id="ARBA00012595"/>
    </source>
</evidence>
<evidence type="ECO:0000256" key="13">
    <source>
        <dbReference type="PIRSR" id="PIRSR001024-1"/>
    </source>
</evidence>
<comment type="catalytic activity">
    <reaction evidence="1">
        <text>Endohydrolysis of (1-&gt;4)-alpha-D-glucosidic linkages in polysaccharides containing three or more (1-&gt;4)-alpha-linked D-glucose units.</text>
        <dbReference type="EC" id="3.2.1.1"/>
    </reaction>
</comment>
<gene>
    <name evidence="19" type="ORF">Slin15195_G111290</name>
</gene>
<keyword evidence="7 19" id="KW-0378">Hydrolase</keyword>
<dbReference type="PANTHER" id="PTHR10357:SF215">
    <property type="entry name" value="ALPHA-AMYLASE 1"/>
    <property type="match status" value="1"/>
</dbReference>
<keyword evidence="8" id="KW-0106">Calcium</keyword>
<dbReference type="Proteomes" id="UP001056384">
    <property type="component" value="Chromosome 10"/>
</dbReference>
<dbReference type="SMART" id="SM00642">
    <property type="entry name" value="Aamy"/>
    <property type="match status" value="1"/>
</dbReference>
<evidence type="ECO:0000256" key="3">
    <source>
        <dbReference type="ARBA" id="ARBA00008061"/>
    </source>
</evidence>
<dbReference type="CDD" id="cd11319">
    <property type="entry name" value="AmyAc_euk_AmyA"/>
    <property type="match status" value="1"/>
</dbReference>
<evidence type="ECO:0000256" key="10">
    <source>
        <dbReference type="ARBA" id="ARBA00023180"/>
    </source>
</evidence>
<feature type="chain" id="PRO_5040418562" description="alpha-amylase" evidence="17">
    <location>
        <begin position="21"/>
        <end position="496"/>
    </location>
</feature>
<dbReference type="GO" id="GO:0005509">
    <property type="term" value="F:calcium ion binding"/>
    <property type="evidence" value="ECO:0007669"/>
    <property type="project" value="InterPro"/>
</dbReference>
<dbReference type="InterPro" id="IPR013780">
    <property type="entry name" value="Glyco_hydro_b"/>
</dbReference>
<dbReference type="InterPro" id="IPR015340">
    <property type="entry name" value="A_amylase_C_dom"/>
</dbReference>
<keyword evidence="10" id="KW-0325">Glycoprotein</keyword>
<evidence type="ECO:0000313" key="20">
    <source>
        <dbReference type="Proteomes" id="UP001056384"/>
    </source>
</evidence>
<feature type="binding site" evidence="16">
    <location>
        <position position="315"/>
    </location>
    <ligand>
        <name>substrate</name>
    </ligand>
</feature>
<keyword evidence="5" id="KW-0479">Metal-binding</keyword>
<keyword evidence="20" id="KW-1185">Reference proteome</keyword>
<sequence>MTSGLGLLATVFAFSAMVQCLTPVQWRTQSIYQVMTDRFARSDGSTTAPCNLNEYCGGTWVGLINQLDYIQQMGFTAVWISPIVKNKVQSSEDGNSYHGYWAQDLYSVNSQFGSAADLRALSDELHSRGMYLMVDVVPNHMASYSSRSTVDYSQLNPFNQQSYYHQPCKINLDDPNTVEQCWMGSDTVSLPDLKTEEPTVASMWQRWVSQLVSDFSIDGLRIDTAVGVNQGFWSGFQAAAGGMHVLAEVWNGNPNELCPYQNYLTGMMNYAAYYWIVQSFQNSSASMTTLASNINWIKYTCSDTTLLGSFLENHDNPRFASFTSSITRIKNAMAFQMLSDGIPIVYQGQEQKFSGGLVPSNREALWLSGFDRSTKLYVHIQKLNQIRSWAIFQDAGYVTFKSTPTAISSTTIVMRKGNAGKQIVGVYNNWGPDYSGTVTVSSSSSGFTENLAVTEILLCTSMMTDSRGNLGLAITNGQAQVLYPTASLANSGVCGL</sequence>
<dbReference type="InterPro" id="IPR006047">
    <property type="entry name" value="GH13_cat_dom"/>
</dbReference>
<reference evidence="19" key="1">
    <citation type="submission" date="2022-06" db="EMBL/GenBank/DDBJ databases">
        <title>Complete genome sequences of two strains of the flax pathogen Septoria linicola.</title>
        <authorList>
            <person name="Lapalu N."/>
            <person name="Simon A."/>
            <person name="Demenou B."/>
            <person name="Paumier D."/>
            <person name="Guillot M.-P."/>
            <person name="Gout L."/>
            <person name="Valade R."/>
        </authorList>
    </citation>
    <scope>NUCLEOTIDE SEQUENCE</scope>
    <source>
        <strain evidence="19">SE15195</strain>
    </source>
</reference>
<dbReference type="GO" id="GO:0016052">
    <property type="term" value="P:carbohydrate catabolic process"/>
    <property type="evidence" value="ECO:0007669"/>
    <property type="project" value="InterPro"/>
</dbReference>
<evidence type="ECO:0000256" key="5">
    <source>
        <dbReference type="ARBA" id="ARBA00022723"/>
    </source>
</evidence>
<dbReference type="InterPro" id="IPR017853">
    <property type="entry name" value="GH"/>
</dbReference>
<keyword evidence="11" id="KW-0119">Carbohydrate metabolism</keyword>
<proteinExistence type="inferred from homology"/>
<accession>A0A9Q9EP73</accession>
<evidence type="ECO:0000256" key="6">
    <source>
        <dbReference type="ARBA" id="ARBA00022729"/>
    </source>
</evidence>
<evidence type="ECO:0000256" key="1">
    <source>
        <dbReference type="ARBA" id="ARBA00000548"/>
    </source>
</evidence>
<dbReference type="AlphaFoldDB" id="A0A9Q9EP73"/>
<comment type="cofactor">
    <cofactor evidence="2">
        <name>Ca(2+)</name>
        <dbReference type="ChEBI" id="CHEBI:29108"/>
    </cofactor>
</comment>
<keyword evidence="12" id="KW-0326">Glycosidase</keyword>
<dbReference type="Pfam" id="PF00128">
    <property type="entry name" value="Alpha-amylase"/>
    <property type="match status" value="1"/>
</dbReference>
<dbReference type="OrthoDB" id="204980at2759"/>
<comment type="similarity">
    <text evidence="3">Belongs to the glycosyl hydrolase 13 family.</text>
</comment>
<feature type="binding site" evidence="16">
    <location>
        <position position="252"/>
    </location>
    <ligand>
        <name>substrate</name>
    </ligand>
</feature>
<feature type="binding site" evidence="16">
    <location>
        <position position="362"/>
    </location>
    <ligand>
        <name>substrate</name>
    </ligand>
</feature>
<evidence type="ECO:0000256" key="2">
    <source>
        <dbReference type="ARBA" id="ARBA00001913"/>
    </source>
</evidence>
<dbReference type="InterPro" id="IPR013777">
    <property type="entry name" value="A-amylase-like"/>
</dbReference>
<feature type="disulfide bond" evidence="15">
    <location>
        <begin position="258"/>
        <end position="301"/>
    </location>
</feature>
<protein>
    <recommendedName>
        <fullName evidence="4">alpha-amylase</fullName>
        <ecNumber evidence="4">3.2.1.1</ecNumber>
    </recommendedName>
</protein>
<evidence type="ECO:0000259" key="18">
    <source>
        <dbReference type="SMART" id="SM00642"/>
    </source>
</evidence>
<dbReference type="SUPFAM" id="SSF51011">
    <property type="entry name" value="Glycosyl hydrolase domain"/>
    <property type="match status" value="1"/>
</dbReference>
<feature type="binding site" evidence="16">
    <location>
        <position position="140"/>
    </location>
    <ligand>
        <name>substrate</name>
    </ligand>
</feature>
<evidence type="ECO:0000256" key="14">
    <source>
        <dbReference type="PIRSR" id="PIRSR001024-2"/>
    </source>
</evidence>
<evidence type="ECO:0000256" key="12">
    <source>
        <dbReference type="ARBA" id="ARBA00023295"/>
    </source>
</evidence>
<keyword evidence="6 17" id="KW-0732">Signal</keyword>
<feature type="disulfide bond" evidence="15">
    <location>
        <begin position="168"/>
        <end position="181"/>
    </location>
</feature>